<proteinExistence type="predicted"/>
<feature type="transmembrane region" description="Helical" evidence="1">
    <location>
        <begin position="17"/>
        <end position="36"/>
    </location>
</feature>
<keyword evidence="3" id="KW-1185">Reference proteome</keyword>
<dbReference type="Proteomes" id="UP001224359">
    <property type="component" value="Unassembled WGS sequence"/>
</dbReference>
<dbReference type="InterPro" id="IPR025018">
    <property type="entry name" value="DUF3953"/>
</dbReference>
<evidence type="ECO:0000313" key="2">
    <source>
        <dbReference type="EMBL" id="MDQ0158100.1"/>
    </source>
</evidence>
<protein>
    <recommendedName>
        <fullName evidence="4">DUF3953 domain-containing protein</fullName>
    </recommendedName>
</protein>
<feature type="transmembrane region" description="Helical" evidence="1">
    <location>
        <begin position="72"/>
        <end position="92"/>
    </location>
</feature>
<gene>
    <name evidence="2" type="ORF">J2S77_000050</name>
</gene>
<keyword evidence="1" id="KW-1133">Transmembrane helix</keyword>
<accession>A0ABT9VBB3</accession>
<evidence type="ECO:0008006" key="4">
    <source>
        <dbReference type="Google" id="ProtNLM"/>
    </source>
</evidence>
<reference evidence="2 3" key="1">
    <citation type="submission" date="2023-07" db="EMBL/GenBank/DDBJ databases">
        <title>Genomic Encyclopedia of Type Strains, Phase IV (KMG-IV): sequencing the most valuable type-strain genomes for metagenomic binning, comparative biology and taxonomic classification.</title>
        <authorList>
            <person name="Goeker M."/>
        </authorList>
    </citation>
    <scope>NUCLEOTIDE SEQUENCE [LARGE SCALE GENOMIC DNA]</scope>
    <source>
        <strain evidence="2 3">DSM 16460</strain>
    </source>
</reference>
<dbReference type="EMBL" id="JAUSTQ010000001">
    <property type="protein sequence ID" value="MDQ0158100.1"/>
    <property type="molecule type" value="Genomic_DNA"/>
</dbReference>
<feature type="transmembrane region" description="Helical" evidence="1">
    <location>
        <begin position="48"/>
        <end position="65"/>
    </location>
</feature>
<evidence type="ECO:0000256" key="1">
    <source>
        <dbReference type="SAM" id="Phobius"/>
    </source>
</evidence>
<keyword evidence="1" id="KW-0812">Transmembrane</keyword>
<name>A0ABT9VBB3_9BACI</name>
<evidence type="ECO:0000313" key="3">
    <source>
        <dbReference type="Proteomes" id="UP001224359"/>
    </source>
</evidence>
<organism evidence="2 3">
    <name type="scientific">Alkalibacillus salilacus</name>
    <dbReference type="NCBI Taxonomy" id="284582"/>
    <lineage>
        <taxon>Bacteria</taxon>
        <taxon>Bacillati</taxon>
        <taxon>Bacillota</taxon>
        <taxon>Bacilli</taxon>
        <taxon>Bacillales</taxon>
        <taxon>Bacillaceae</taxon>
        <taxon>Alkalibacillus</taxon>
    </lineage>
</organism>
<sequence>MMGENSYNLLNREVSHLILNIIITVLAITVISGSIYGLSTGEHGLQPYIQLLSGVMFFGLGLKIFQQNQKTTAIFIFLVSGFILFVSIYVLVD</sequence>
<keyword evidence="1" id="KW-0472">Membrane</keyword>
<dbReference type="Pfam" id="PF13129">
    <property type="entry name" value="DUF3953"/>
    <property type="match status" value="1"/>
</dbReference>
<comment type="caution">
    <text evidence="2">The sequence shown here is derived from an EMBL/GenBank/DDBJ whole genome shotgun (WGS) entry which is preliminary data.</text>
</comment>